<feature type="region of interest" description="Disordered" evidence="3">
    <location>
        <begin position="1"/>
        <end position="22"/>
    </location>
</feature>
<dbReference type="InterPro" id="IPR004398">
    <property type="entry name" value="RNA_MeTrfase_RsmD"/>
</dbReference>
<dbReference type="RefSeq" id="WP_087158408.1">
    <property type="nucleotide sequence ID" value="NZ_CALVGX010000006.1"/>
</dbReference>
<evidence type="ECO:0000313" key="5">
    <source>
        <dbReference type="EMBL" id="OUP61224.1"/>
    </source>
</evidence>
<dbReference type="PIRSF" id="PIRSF004553">
    <property type="entry name" value="CHP00095"/>
    <property type="match status" value="1"/>
</dbReference>
<dbReference type="GO" id="GO:0052913">
    <property type="term" value="F:16S rRNA (guanine(966)-N(2))-methyltransferase activity"/>
    <property type="evidence" value="ECO:0007669"/>
    <property type="project" value="UniProtKB-EC"/>
</dbReference>
<dbReference type="Pfam" id="PF03602">
    <property type="entry name" value="Cons_hypoth95"/>
    <property type="match status" value="1"/>
</dbReference>
<dbReference type="PROSITE" id="PS00092">
    <property type="entry name" value="N6_MTASE"/>
    <property type="match status" value="1"/>
</dbReference>
<protein>
    <submittedName>
        <fullName evidence="5">16S rRNA (Guanine(966)-N(2))-methyltransferase RsmD</fullName>
        <ecNumber evidence="4">2.1.1.171</ecNumber>
    </submittedName>
</protein>
<dbReference type="CDD" id="cd02440">
    <property type="entry name" value="AdoMet_MTases"/>
    <property type="match status" value="1"/>
</dbReference>
<keyword evidence="1 5" id="KW-0489">Methyltransferase</keyword>
<reference evidence="5" key="2">
    <citation type="journal article" date="2018" name="BMC Genomics">
        <title>Whole genome sequencing and function prediction of 133 gut anaerobes isolated from chicken caecum in pure cultures.</title>
        <authorList>
            <person name="Medvecky M."/>
            <person name="Cejkova D."/>
            <person name="Polansky O."/>
            <person name="Karasova D."/>
            <person name="Kubasova T."/>
            <person name="Cizek A."/>
            <person name="Rychlik I."/>
        </authorList>
    </citation>
    <scope>NUCLEOTIDE SEQUENCE</scope>
    <source>
        <strain evidence="5">An178</strain>
    </source>
</reference>
<evidence type="ECO:0000313" key="6">
    <source>
        <dbReference type="Proteomes" id="UP000195447"/>
    </source>
</evidence>
<dbReference type="GeneID" id="79876171"/>
<gene>
    <name evidence="4" type="primary">rsmD</name>
    <name evidence="5" type="ORF">B5F14_03825</name>
    <name evidence="4" type="ORF">POG00_08080</name>
</gene>
<reference evidence="4" key="3">
    <citation type="submission" date="2023-01" db="EMBL/GenBank/DDBJ databases">
        <title>Human gut microbiome strain richness.</title>
        <authorList>
            <person name="Chen-Liaw A."/>
        </authorList>
    </citation>
    <scope>NUCLEOTIDE SEQUENCE</scope>
    <source>
        <strain evidence="4">D55st1_G4_D55t1_190419</strain>
    </source>
</reference>
<keyword evidence="2 5" id="KW-0808">Transferase</keyword>
<dbReference type="PANTHER" id="PTHR43542">
    <property type="entry name" value="METHYLTRANSFERASE"/>
    <property type="match status" value="1"/>
</dbReference>
<dbReference type="AlphaFoldDB" id="A0A1Y4LX89"/>
<dbReference type="Proteomes" id="UP001220658">
    <property type="component" value="Unassembled WGS sequence"/>
</dbReference>
<proteinExistence type="predicted"/>
<dbReference type="PANTHER" id="PTHR43542:SF1">
    <property type="entry name" value="METHYLTRANSFERASE"/>
    <property type="match status" value="1"/>
</dbReference>
<dbReference type="GO" id="GO:0003676">
    <property type="term" value="F:nucleic acid binding"/>
    <property type="evidence" value="ECO:0007669"/>
    <property type="project" value="InterPro"/>
</dbReference>
<sequence length="182" mass="20412">MRIVAGKYGSRPLKSCKGDTTRPTADKVKGAVFSSLGGSFDSGRMLDCYSGTGNMALEALSRGMKFATMVEKDRMALNVIRENVKSLQEKNCEIISGSIFSVMNRLKEAYDLVYIDPPYKEEKNVELIEKLDQLSLINTNGMVVVESLAQQTFPEQIATLSKQKEKVYGITKITYYRKQEQQ</sequence>
<dbReference type="EC" id="2.1.1.171" evidence="4"/>
<comment type="caution">
    <text evidence="5">The sequence shown here is derived from an EMBL/GenBank/DDBJ whole genome shotgun (WGS) entry which is preliminary data.</text>
</comment>
<accession>A0A1Y4LX89</accession>
<evidence type="ECO:0000256" key="3">
    <source>
        <dbReference type="SAM" id="MobiDB-lite"/>
    </source>
</evidence>
<evidence type="ECO:0000256" key="2">
    <source>
        <dbReference type="ARBA" id="ARBA00022679"/>
    </source>
</evidence>
<dbReference type="InterPro" id="IPR029063">
    <property type="entry name" value="SAM-dependent_MTases_sf"/>
</dbReference>
<dbReference type="InterPro" id="IPR002052">
    <property type="entry name" value="DNA_methylase_N6_adenine_CS"/>
</dbReference>
<dbReference type="NCBIfam" id="TIGR00095">
    <property type="entry name" value="16S rRNA (guanine(966)-N(2))-methyltransferase RsmD"/>
    <property type="match status" value="1"/>
</dbReference>
<organism evidence="5 6">
    <name type="scientific">Faecalitalea cylindroides</name>
    <dbReference type="NCBI Taxonomy" id="39483"/>
    <lineage>
        <taxon>Bacteria</taxon>
        <taxon>Bacillati</taxon>
        <taxon>Bacillota</taxon>
        <taxon>Erysipelotrichia</taxon>
        <taxon>Erysipelotrichales</taxon>
        <taxon>Erysipelotrichaceae</taxon>
        <taxon>Faecalitalea</taxon>
    </lineage>
</organism>
<keyword evidence="6" id="KW-1185">Reference proteome</keyword>
<dbReference type="Gene3D" id="3.40.50.150">
    <property type="entry name" value="Vaccinia Virus protein VP39"/>
    <property type="match status" value="1"/>
</dbReference>
<dbReference type="EMBL" id="NFKM01000005">
    <property type="protein sequence ID" value="OUP61224.1"/>
    <property type="molecule type" value="Genomic_DNA"/>
</dbReference>
<dbReference type="EMBL" id="JAQNCK010000022">
    <property type="protein sequence ID" value="MDC0828669.1"/>
    <property type="molecule type" value="Genomic_DNA"/>
</dbReference>
<name>A0A1Y4LX89_9FIRM</name>
<dbReference type="SUPFAM" id="SSF53335">
    <property type="entry name" value="S-adenosyl-L-methionine-dependent methyltransferases"/>
    <property type="match status" value="1"/>
</dbReference>
<dbReference type="Proteomes" id="UP000195447">
    <property type="component" value="Unassembled WGS sequence"/>
</dbReference>
<evidence type="ECO:0000256" key="1">
    <source>
        <dbReference type="ARBA" id="ARBA00022603"/>
    </source>
</evidence>
<reference evidence="6" key="1">
    <citation type="submission" date="2017-04" db="EMBL/GenBank/DDBJ databases">
        <title>Function of individual gut microbiota members based on whole genome sequencing of pure cultures obtained from chicken caecum.</title>
        <authorList>
            <person name="Medvecky M."/>
            <person name="Cejkova D."/>
            <person name="Polansky O."/>
            <person name="Karasova D."/>
            <person name="Kubasova T."/>
            <person name="Cizek A."/>
            <person name="Rychlik I."/>
        </authorList>
    </citation>
    <scope>NUCLEOTIDE SEQUENCE [LARGE SCALE GENOMIC DNA]</scope>
    <source>
        <strain evidence="6">An178</strain>
    </source>
</reference>
<evidence type="ECO:0000313" key="4">
    <source>
        <dbReference type="EMBL" id="MDC0828669.1"/>
    </source>
</evidence>